<keyword evidence="1" id="KW-1133">Transmembrane helix</keyword>
<sequence>MLDMCHPCWDIISSFSYSEYIHELFVLPVLEMTAVKLCNSDRAVFEYQYQTMKRNLKTYRPWPCMLIILLMCMVDFLCYW</sequence>
<organism evidence="2 3">
    <name type="scientific">Holothuria leucospilota</name>
    <name type="common">Black long sea cucumber</name>
    <name type="synonym">Mertensiothuria leucospilota</name>
    <dbReference type="NCBI Taxonomy" id="206669"/>
    <lineage>
        <taxon>Eukaryota</taxon>
        <taxon>Metazoa</taxon>
        <taxon>Echinodermata</taxon>
        <taxon>Eleutherozoa</taxon>
        <taxon>Echinozoa</taxon>
        <taxon>Holothuroidea</taxon>
        <taxon>Aspidochirotacea</taxon>
        <taxon>Aspidochirotida</taxon>
        <taxon>Holothuriidae</taxon>
        <taxon>Holothuria</taxon>
    </lineage>
</organism>
<dbReference type="AlphaFoldDB" id="A0A9Q0Y9A9"/>
<feature type="transmembrane region" description="Helical" evidence="1">
    <location>
        <begin position="59"/>
        <end position="79"/>
    </location>
</feature>
<comment type="caution">
    <text evidence="2">The sequence shown here is derived from an EMBL/GenBank/DDBJ whole genome shotgun (WGS) entry which is preliminary data.</text>
</comment>
<name>A0A9Q0Y9A9_HOLLE</name>
<keyword evidence="1" id="KW-0472">Membrane</keyword>
<keyword evidence="1" id="KW-0812">Transmembrane</keyword>
<accession>A0A9Q0Y9A9</accession>
<proteinExistence type="predicted"/>
<reference evidence="2" key="1">
    <citation type="submission" date="2021-10" db="EMBL/GenBank/DDBJ databases">
        <title>Tropical sea cucumber genome reveals ecological adaptation and Cuvierian tubules defense mechanism.</title>
        <authorList>
            <person name="Chen T."/>
        </authorList>
    </citation>
    <scope>NUCLEOTIDE SEQUENCE</scope>
    <source>
        <strain evidence="2">Nanhai2018</strain>
        <tissue evidence="2">Muscle</tissue>
    </source>
</reference>
<evidence type="ECO:0000313" key="2">
    <source>
        <dbReference type="EMBL" id="KAJ8018308.1"/>
    </source>
</evidence>
<keyword evidence="3" id="KW-1185">Reference proteome</keyword>
<protein>
    <submittedName>
        <fullName evidence="2">Uncharacterized protein</fullName>
    </submittedName>
</protein>
<evidence type="ECO:0000313" key="3">
    <source>
        <dbReference type="Proteomes" id="UP001152320"/>
    </source>
</evidence>
<dbReference type="Proteomes" id="UP001152320">
    <property type="component" value="Unassembled WGS sequence"/>
</dbReference>
<evidence type="ECO:0000256" key="1">
    <source>
        <dbReference type="SAM" id="Phobius"/>
    </source>
</evidence>
<gene>
    <name evidence="2" type="ORF">HOLleu_43769</name>
</gene>
<dbReference type="EMBL" id="JAIZAY010000450">
    <property type="protein sequence ID" value="KAJ8018308.1"/>
    <property type="molecule type" value="Genomic_DNA"/>
</dbReference>